<sequence>MVAIAAFAAATAVAAAGLASEARAQETVRGLEELDFRIAQEAWAQIENATYDDELAVIYENDRVQVTRTNDTIFEPGNSLCWIVSEETNDAEDWVDNLDLGKTKILSIEENGNESGSPSEECGCAFSFFGWCLRYNTCDDDSNGSYKTLGKGFSGFVNAYNGLRHDVWERVEDVCDMENDVLMIAGYSRGGALANLFGFAVYSEGLWDPERMASITFGSPRVLVNDDSDKVHNQYYQLRLVYRDDPVPAFPMNNFGFEHFGEMHCFECQYEESRDAPSSLQLLYASDIDDHTSYEEWFD</sequence>
<evidence type="ECO:0000256" key="1">
    <source>
        <dbReference type="SAM" id="SignalP"/>
    </source>
</evidence>
<proteinExistence type="predicted"/>
<keyword evidence="1" id="KW-0732">Signal</keyword>
<gene>
    <name evidence="3" type="ORF">FCC1311_068921</name>
</gene>
<dbReference type="PANTHER" id="PTHR45856">
    <property type="entry name" value="ALPHA/BETA-HYDROLASES SUPERFAMILY PROTEIN"/>
    <property type="match status" value="1"/>
</dbReference>
<dbReference type="AlphaFoldDB" id="A0A2R5GZQ1"/>
<feature type="chain" id="PRO_5015305092" evidence="1">
    <location>
        <begin position="25"/>
        <end position="299"/>
    </location>
</feature>
<dbReference type="InterPro" id="IPR002921">
    <property type="entry name" value="Fungal_lipase-type"/>
</dbReference>
<dbReference type="EMBL" id="BEYU01000175">
    <property type="protein sequence ID" value="GBG33961.1"/>
    <property type="molecule type" value="Genomic_DNA"/>
</dbReference>
<dbReference type="InterPro" id="IPR051218">
    <property type="entry name" value="Sec_MonoDiacylglyc_Lipase"/>
</dbReference>
<dbReference type="OrthoDB" id="10646992at2759"/>
<dbReference type="Gene3D" id="3.40.50.1820">
    <property type="entry name" value="alpha/beta hydrolase"/>
    <property type="match status" value="1"/>
</dbReference>
<dbReference type="CDD" id="cd00741">
    <property type="entry name" value="Lipase"/>
    <property type="match status" value="1"/>
</dbReference>
<reference evidence="3 4" key="1">
    <citation type="submission" date="2017-12" db="EMBL/GenBank/DDBJ databases">
        <title>Sequencing, de novo assembly and annotation of complete genome of a new Thraustochytrid species, strain FCC1311.</title>
        <authorList>
            <person name="Sedici K."/>
            <person name="Godart F."/>
            <person name="Aiese Cigliano R."/>
            <person name="Sanseverino W."/>
            <person name="Barakat M."/>
            <person name="Ortet P."/>
            <person name="Marechal E."/>
            <person name="Cagnac O."/>
            <person name="Amato A."/>
        </authorList>
    </citation>
    <scope>NUCLEOTIDE SEQUENCE [LARGE SCALE GENOMIC DNA]</scope>
</reference>
<protein>
    <submittedName>
        <fullName evidence="3">Lipase</fullName>
    </submittedName>
</protein>
<evidence type="ECO:0000259" key="2">
    <source>
        <dbReference type="Pfam" id="PF01764"/>
    </source>
</evidence>
<dbReference type="PANTHER" id="PTHR45856:SF11">
    <property type="entry name" value="FUNGAL LIPASE-LIKE DOMAIN-CONTAINING PROTEIN"/>
    <property type="match status" value="1"/>
</dbReference>
<dbReference type="InParanoid" id="A0A2R5GZQ1"/>
<dbReference type="GO" id="GO:0006629">
    <property type="term" value="P:lipid metabolic process"/>
    <property type="evidence" value="ECO:0007669"/>
    <property type="project" value="InterPro"/>
</dbReference>
<evidence type="ECO:0000313" key="3">
    <source>
        <dbReference type="EMBL" id="GBG33961.1"/>
    </source>
</evidence>
<dbReference type="Proteomes" id="UP000241890">
    <property type="component" value="Unassembled WGS sequence"/>
</dbReference>
<evidence type="ECO:0000313" key="4">
    <source>
        <dbReference type="Proteomes" id="UP000241890"/>
    </source>
</evidence>
<organism evidence="3 4">
    <name type="scientific">Hondaea fermentalgiana</name>
    <dbReference type="NCBI Taxonomy" id="2315210"/>
    <lineage>
        <taxon>Eukaryota</taxon>
        <taxon>Sar</taxon>
        <taxon>Stramenopiles</taxon>
        <taxon>Bigyra</taxon>
        <taxon>Labyrinthulomycetes</taxon>
        <taxon>Thraustochytrida</taxon>
        <taxon>Thraustochytriidae</taxon>
        <taxon>Hondaea</taxon>
    </lineage>
</organism>
<dbReference type="Pfam" id="PF01764">
    <property type="entry name" value="Lipase_3"/>
    <property type="match status" value="1"/>
</dbReference>
<accession>A0A2R5GZQ1</accession>
<comment type="caution">
    <text evidence="3">The sequence shown here is derived from an EMBL/GenBank/DDBJ whole genome shotgun (WGS) entry which is preliminary data.</text>
</comment>
<dbReference type="InterPro" id="IPR029058">
    <property type="entry name" value="AB_hydrolase_fold"/>
</dbReference>
<name>A0A2R5GZQ1_9STRA</name>
<feature type="domain" description="Fungal lipase-type" evidence="2">
    <location>
        <begin position="148"/>
        <end position="254"/>
    </location>
</feature>
<keyword evidence="4" id="KW-1185">Reference proteome</keyword>
<dbReference type="SUPFAM" id="SSF53474">
    <property type="entry name" value="alpha/beta-Hydrolases"/>
    <property type="match status" value="1"/>
</dbReference>
<feature type="signal peptide" evidence="1">
    <location>
        <begin position="1"/>
        <end position="24"/>
    </location>
</feature>